<evidence type="ECO:0000256" key="15">
    <source>
        <dbReference type="SAM" id="MobiDB-lite"/>
    </source>
</evidence>
<evidence type="ECO:0000256" key="11">
    <source>
        <dbReference type="ARBA" id="ARBA00022989"/>
    </source>
</evidence>
<feature type="transmembrane region" description="Helical" evidence="16">
    <location>
        <begin position="593"/>
        <end position="617"/>
    </location>
</feature>
<reference evidence="18 19" key="1">
    <citation type="journal article" date="2014" name="Nat. Commun.">
        <title>Klebsormidium flaccidum genome reveals primary factors for plant terrestrial adaptation.</title>
        <authorList>
            <person name="Hori K."/>
            <person name="Maruyama F."/>
            <person name="Fujisawa T."/>
            <person name="Togashi T."/>
            <person name="Yamamoto N."/>
            <person name="Seo M."/>
            <person name="Sato S."/>
            <person name="Yamada T."/>
            <person name="Mori H."/>
            <person name="Tajima N."/>
            <person name="Moriyama T."/>
            <person name="Ikeuchi M."/>
            <person name="Watanabe M."/>
            <person name="Wada H."/>
            <person name="Kobayashi K."/>
            <person name="Saito M."/>
            <person name="Masuda T."/>
            <person name="Sasaki-Sekimoto Y."/>
            <person name="Mashiguchi K."/>
            <person name="Awai K."/>
            <person name="Shimojima M."/>
            <person name="Masuda S."/>
            <person name="Iwai M."/>
            <person name="Nobusawa T."/>
            <person name="Narise T."/>
            <person name="Kondo S."/>
            <person name="Saito H."/>
            <person name="Sato R."/>
            <person name="Murakawa M."/>
            <person name="Ihara Y."/>
            <person name="Oshima-Yamada Y."/>
            <person name="Ohtaka K."/>
            <person name="Satoh M."/>
            <person name="Sonobe K."/>
            <person name="Ishii M."/>
            <person name="Ohtani R."/>
            <person name="Kanamori-Sato M."/>
            <person name="Honoki R."/>
            <person name="Miyazaki D."/>
            <person name="Mochizuki H."/>
            <person name="Umetsu J."/>
            <person name="Higashi K."/>
            <person name="Shibata D."/>
            <person name="Kamiya Y."/>
            <person name="Sato N."/>
            <person name="Nakamura Y."/>
            <person name="Tabata S."/>
            <person name="Ida S."/>
            <person name="Kurokawa K."/>
            <person name="Ohta H."/>
        </authorList>
    </citation>
    <scope>NUCLEOTIDE SEQUENCE [LARGE SCALE GENOMIC DNA]</scope>
    <source>
        <strain evidence="18 19">NIES-2285</strain>
    </source>
</reference>
<evidence type="ECO:0000256" key="10">
    <source>
        <dbReference type="ARBA" id="ARBA00022882"/>
    </source>
</evidence>
<dbReference type="SUPFAM" id="SSF81324">
    <property type="entry name" value="Voltage-gated potassium channels"/>
    <property type="match status" value="1"/>
</dbReference>
<keyword evidence="10" id="KW-0851">Voltage-gated channel</keyword>
<dbReference type="PROSITE" id="PS50222">
    <property type="entry name" value="EF_HAND_2"/>
    <property type="match status" value="1"/>
</dbReference>
<dbReference type="Gene3D" id="1.10.287.70">
    <property type="match status" value="1"/>
</dbReference>
<evidence type="ECO:0000256" key="1">
    <source>
        <dbReference type="ARBA" id="ARBA00004141"/>
    </source>
</evidence>
<sequence length="788" mass="89144">MALSEEPLLGDARPASSSEGISAAGPTAPARHGQKRGFRMRNAAGRAQASKGRRKSGLSSADRVERAAALVDLAEDGIGLPIELLDSTHFSRSAKRYFWCGALAPIWTANFCLLLGLNFVEVPSWCAEPFPHPCGDPKKYWLGGFPYLPPKSFNALELVSLCVLAFQVFLPISFEGHRHFWRDRLNQLFILLFSLLAADVLVNTAWLYTDVRILDKLVAVRLAPYLRVLVVGANGGETRKAFRILIGIIPAFLDMMTLIGFWLAFSAWLLYILFEHTTQGEKYFKSWRATLNELIIGMFTAQNLPDFWMPAFNDNRAAGLIFMTFEFVSCNFFLSLIFAVVYDGYKNSLAKEYKKAYLARNKILQAAFQTLDERKRGYLDSHQISKLLIALNQYRNFPHFDEADIEHIFLALDDSGDNRITEEEFLDMCVAVRLRFVPLDEPTLLEVFFPDVFTSARYDAFKDFVRSRAFQHIVHAVLVLQALVIMIESAADVTGDQRLQAQWLRIEMGFGLLYLAEMLAKIMAEGARHYWRTAANKFDCLVTLGIVVTQVLIVAGLVQPEWIRYLLILCVLRLARVLTSVKRYSVIMTSFFSLWRVVTPLVGVTYCFSSIFCSMGIQLFGGEVYDGAPCIKGTGYEDSGYGPNNFNDYASGMVLIFEWLNSSLFSVWLTIAGRIYDTAWIRVYFISFLILGTIFIMNVFIGFVFDAYYVETELAESGGNELRDLRLGFRGKAVEVEPSDRFQQVMDHMLGGNELRQLSLQESLRRRGQPGDLESRGSLLAKEIEALR</sequence>
<keyword evidence="19" id="KW-1185">Reference proteome</keyword>
<dbReference type="STRING" id="105231.A0A0U9HHH3"/>
<evidence type="ECO:0000256" key="5">
    <source>
        <dbReference type="ARBA" id="ARBA00022568"/>
    </source>
</evidence>
<comment type="subcellular location">
    <subcellularLocation>
        <location evidence="1">Membrane</location>
        <topology evidence="1">Multi-pass membrane protein</topology>
    </subcellularLocation>
</comment>
<feature type="transmembrane region" description="Helical" evidence="16">
    <location>
        <begin position="317"/>
        <end position="342"/>
    </location>
</feature>
<evidence type="ECO:0000256" key="6">
    <source>
        <dbReference type="ARBA" id="ARBA00022673"/>
    </source>
</evidence>
<evidence type="ECO:0000256" key="16">
    <source>
        <dbReference type="SAM" id="Phobius"/>
    </source>
</evidence>
<keyword evidence="4" id="KW-0813">Transport</keyword>
<feature type="transmembrane region" description="Helical" evidence="16">
    <location>
        <begin position="683"/>
        <end position="705"/>
    </location>
</feature>
<feature type="region of interest" description="Disordered" evidence="15">
    <location>
        <begin position="1"/>
        <end position="60"/>
    </location>
</feature>
<dbReference type="InterPro" id="IPR027359">
    <property type="entry name" value="Volt_channel_dom_sf"/>
</dbReference>
<dbReference type="GO" id="GO:0005509">
    <property type="term" value="F:calcium ion binding"/>
    <property type="evidence" value="ECO:0007669"/>
    <property type="project" value="InterPro"/>
</dbReference>
<dbReference type="Pfam" id="PF00520">
    <property type="entry name" value="Ion_trans"/>
    <property type="match status" value="2"/>
</dbReference>
<dbReference type="InterPro" id="IPR011992">
    <property type="entry name" value="EF-hand-dom_pair"/>
</dbReference>
<keyword evidence="5" id="KW-0109">Calcium transport</keyword>
<name>A0A0U9HHH3_KLENI</name>
<dbReference type="Proteomes" id="UP000054558">
    <property type="component" value="Unassembled WGS sequence"/>
</dbReference>
<dbReference type="OrthoDB" id="416585at2759"/>
<gene>
    <name evidence="18" type="ORF">KFL_000010210</name>
</gene>
<organism evidence="18 19">
    <name type="scientific">Klebsormidium nitens</name>
    <name type="common">Green alga</name>
    <name type="synonym">Ulothrix nitens</name>
    <dbReference type="NCBI Taxonomy" id="105231"/>
    <lineage>
        <taxon>Eukaryota</taxon>
        <taxon>Viridiplantae</taxon>
        <taxon>Streptophyta</taxon>
        <taxon>Klebsormidiophyceae</taxon>
        <taxon>Klebsormidiales</taxon>
        <taxon>Klebsormidiaceae</taxon>
        <taxon>Klebsormidium</taxon>
    </lineage>
</organism>
<dbReference type="OMA" id="FTESIEM"/>
<dbReference type="GO" id="GO:0005245">
    <property type="term" value="F:voltage-gated calcium channel activity"/>
    <property type="evidence" value="ECO:0007669"/>
    <property type="project" value="InterPro"/>
</dbReference>
<evidence type="ECO:0000313" key="19">
    <source>
        <dbReference type="Proteomes" id="UP000054558"/>
    </source>
</evidence>
<keyword evidence="9" id="KW-0106">Calcium</keyword>
<feature type="transmembrane region" description="Helical" evidence="16">
    <location>
        <begin position="540"/>
        <end position="557"/>
    </location>
</feature>
<feature type="transmembrane region" description="Helical" evidence="16">
    <location>
        <begin position="563"/>
        <end position="581"/>
    </location>
</feature>
<dbReference type="EMBL" id="DF236950">
    <property type="protein sequence ID" value="GAQ77572.1"/>
    <property type="molecule type" value="Genomic_DNA"/>
</dbReference>
<feature type="transmembrane region" description="Helical" evidence="16">
    <location>
        <begin position="244"/>
        <end position="274"/>
    </location>
</feature>
<dbReference type="GO" id="GO:0034702">
    <property type="term" value="C:monoatomic ion channel complex"/>
    <property type="evidence" value="ECO:0007669"/>
    <property type="project" value="UniProtKB-KW"/>
</dbReference>
<dbReference type="SUPFAM" id="SSF47473">
    <property type="entry name" value="EF-hand"/>
    <property type="match status" value="1"/>
</dbReference>
<dbReference type="PANTHER" id="PTHR46988:SF2">
    <property type="entry name" value="TWO PORE CALCIUM CHANNEL PROTEIN 1"/>
    <property type="match status" value="1"/>
</dbReference>
<comment type="subunit">
    <text evidence="3">Homodimer.</text>
</comment>
<feature type="transmembrane region" description="Helical" evidence="16">
    <location>
        <begin position="472"/>
        <end position="491"/>
    </location>
</feature>
<dbReference type="Pfam" id="PF13499">
    <property type="entry name" value="EF-hand_7"/>
    <property type="match status" value="1"/>
</dbReference>
<dbReference type="PANTHER" id="PTHR46988">
    <property type="entry name" value="TWO PORE CALCIUM CHANNEL PROTEIN 1"/>
    <property type="match status" value="1"/>
</dbReference>
<feature type="transmembrane region" description="Helical" evidence="16">
    <location>
        <begin position="188"/>
        <end position="208"/>
    </location>
</feature>
<comment type="similarity">
    <text evidence="2">Belongs to the calcium channel alpha-1 subunit (TC 1.A.1.11) family. Two pore calcium channel subfamily.</text>
</comment>
<feature type="transmembrane region" description="Helical" evidence="16">
    <location>
        <begin position="97"/>
        <end position="120"/>
    </location>
</feature>
<evidence type="ECO:0000256" key="9">
    <source>
        <dbReference type="ARBA" id="ARBA00022837"/>
    </source>
</evidence>
<keyword evidence="11 16" id="KW-1133">Transmembrane helix</keyword>
<feature type="transmembrane region" description="Helical" evidence="16">
    <location>
        <begin position="649"/>
        <end position="671"/>
    </location>
</feature>
<dbReference type="Gene3D" id="1.20.120.350">
    <property type="entry name" value="Voltage-gated potassium channels. Chain C"/>
    <property type="match status" value="1"/>
</dbReference>
<keyword evidence="8" id="KW-0677">Repeat</keyword>
<feature type="transmembrane region" description="Helical" evidence="16">
    <location>
        <begin position="503"/>
        <end position="520"/>
    </location>
</feature>
<evidence type="ECO:0000256" key="7">
    <source>
        <dbReference type="ARBA" id="ARBA00022692"/>
    </source>
</evidence>
<evidence type="ECO:0000256" key="12">
    <source>
        <dbReference type="ARBA" id="ARBA00023065"/>
    </source>
</evidence>
<feature type="domain" description="EF-hand" evidence="17">
    <location>
        <begin position="400"/>
        <end position="435"/>
    </location>
</feature>
<keyword evidence="6" id="KW-0107">Calcium channel</keyword>
<evidence type="ECO:0000256" key="14">
    <source>
        <dbReference type="ARBA" id="ARBA00023303"/>
    </source>
</evidence>
<keyword evidence="14" id="KW-0407">Ion channel</keyword>
<evidence type="ECO:0000256" key="2">
    <source>
        <dbReference type="ARBA" id="ARBA00009286"/>
    </source>
</evidence>
<proteinExistence type="inferred from homology"/>
<accession>A0A0U9HHH3</accession>
<dbReference type="InterPro" id="IPR018247">
    <property type="entry name" value="EF_Hand_1_Ca_BS"/>
</dbReference>
<keyword evidence="7 16" id="KW-0812">Transmembrane</keyword>
<protein>
    <submittedName>
        <fullName evidence="18">Calcium channel-related</fullName>
    </submittedName>
</protein>
<evidence type="ECO:0000256" key="4">
    <source>
        <dbReference type="ARBA" id="ARBA00022448"/>
    </source>
</evidence>
<evidence type="ECO:0000256" key="13">
    <source>
        <dbReference type="ARBA" id="ARBA00023136"/>
    </source>
</evidence>
<dbReference type="InterPro" id="IPR044581">
    <property type="entry name" value="TPC1_plant"/>
</dbReference>
<keyword evidence="13 16" id="KW-0472">Membrane</keyword>
<dbReference type="InterPro" id="IPR005821">
    <property type="entry name" value="Ion_trans_dom"/>
</dbReference>
<evidence type="ECO:0000256" key="3">
    <source>
        <dbReference type="ARBA" id="ARBA00011738"/>
    </source>
</evidence>
<dbReference type="InterPro" id="IPR002048">
    <property type="entry name" value="EF_hand_dom"/>
</dbReference>
<dbReference type="Gene3D" id="1.10.238.10">
    <property type="entry name" value="EF-hand"/>
    <property type="match status" value="1"/>
</dbReference>
<evidence type="ECO:0000259" key="17">
    <source>
        <dbReference type="PROSITE" id="PS50222"/>
    </source>
</evidence>
<feature type="transmembrane region" description="Helical" evidence="16">
    <location>
        <begin position="155"/>
        <end position="176"/>
    </location>
</feature>
<evidence type="ECO:0000256" key="8">
    <source>
        <dbReference type="ARBA" id="ARBA00022737"/>
    </source>
</evidence>
<keyword evidence="12" id="KW-0406">Ion transport</keyword>
<dbReference type="AlphaFoldDB" id="A0A0U9HHH3"/>
<evidence type="ECO:0000313" key="18">
    <source>
        <dbReference type="EMBL" id="GAQ77572.1"/>
    </source>
</evidence>
<dbReference type="PROSITE" id="PS00018">
    <property type="entry name" value="EF_HAND_1"/>
    <property type="match status" value="1"/>
</dbReference>